<comment type="caution">
    <text evidence="3">The sequence shown here is derived from an EMBL/GenBank/DDBJ whole genome shotgun (WGS) entry which is preliminary data.</text>
</comment>
<dbReference type="GeneID" id="64656074"/>
<dbReference type="PROSITE" id="PS50837">
    <property type="entry name" value="NACHT"/>
    <property type="match status" value="1"/>
</dbReference>
<dbReference type="RefSeq" id="XP_041225795.1">
    <property type="nucleotide sequence ID" value="XM_041361776.1"/>
</dbReference>
<feature type="domain" description="NACHT" evidence="2">
    <location>
        <begin position="61"/>
        <end position="224"/>
    </location>
</feature>
<accession>A0AAD4E5S1</accession>
<dbReference type="SUPFAM" id="SSF51120">
    <property type="entry name" value="beta-Roll"/>
    <property type="match status" value="2"/>
</dbReference>
<gene>
    <name evidence="3" type="ORF">F5891DRAFT_1034769</name>
</gene>
<dbReference type="InterPro" id="IPR011049">
    <property type="entry name" value="Serralysin-like_metalloprot_C"/>
</dbReference>
<dbReference type="SUPFAM" id="SSF52540">
    <property type="entry name" value="P-loop containing nucleoside triphosphate hydrolases"/>
    <property type="match status" value="1"/>
</dbReference>
<dbReference type="EMBL" id="JABBWK010000028">
    <property type="protein sequence ID" value="KAG1900219.1"/>
    <property type="molecule type" value="Genomic_DNA"/>
</dbReference>
<dbReference type="InterPro" id="IPR007111">
    <property type="entry name" value="NACHT_NTPase"/>
</dbReference>
<dbReference type="Pfam" id="PF24883">
    <property type="entry name" value="NPHP3_N"/>
    <property type="match status" value="1"/>
</dbReference>
<dbReference type="PANTHER" id="PTHR10039">
    <property type="entry name" value="AMELOGENIN"/>
    <property type="match status" value="1"/>
</dbReference>
<evidence type="ECO:0000313" key="3">
    <source>
        <dbReference type="EMBL" id="KAG1900219.1"/>
    </source>
</evidence>
<name>A0AAD4E5S1_9AGAM</name>
<evidence type="ECO:0000256" key="1">
    <source>
        <dbReference type="ARBA" id="ARBA00022737"/>
    </source>
</evidence>
<dbReference type="InterPro" id="IPR056884">
    <property type="entry name" value="NPHP3-like_N"/>
</dbReference>
<keyword evidence="4" id="KW-1185">Reference proteome</keyword>
<evidence type="ECO:0000259" key="2">
    <source>
        <dbReference type="PROSITE" id="PS50837"/>
    </source>
</evidence>
<protein>
    <recommendedName>
        <fullName evidence="2">NACHT domain-containing protein</fullName>
    </recommendedName>
</protein>
<organism evidence="3 4">
    <name type="scientific">Suillus fuscotomentosus</name>
    <dbReference type="NCBI Taxonomy" id="1912939"/>
    <lineage>
        <taxon>Eukaryota</taxon>
        <taxon>Fungi</taxon>
        <taxon>Dikarya</taxon>
        <taxon>Basidiomycota</taxon>
        <taxon>Agaricomycotina</taxon>
        <taxon>Agaricomycetes</taxon>
        <taxon>Agaricomycetidae</taxon>
        <taxon>Boletales</taxon>
        <taxon>Suillineae</taxon>
        <taxon>Suillaceae</taxon>
        <taxon>Suillus</taxon>
    </lineage>
</organism>
<reference evidence="3" key="1">
    <citation type="journal article" date="2020" name="New Phytol.">
        <title>Comparative genomics reveals dynamic genome evolution in host specialist ectomycorrhizal fungi.</title>
        <authorList>
            <person name="Lofgren L.A."/>
            <person name="Nguyen N.H."/>
            <person name="Vilgalys R."/>
            <person name="Ruytinx J."/>
            <person name="Liao H.L."/>
            <person name="Branco S."/>
            <person name="Kuo A."/>
            <person name="LaButti K."/>
            <person name="Lipzen A."/>
            <person name="Andreopoulos W."/>
            <person name="Pangilinan J."/>
            <person name="Riley R."/>
            <person name="Hundley H."/>
            <person name="Na H."/>
            <person name="Barry K."/>
            <person name="Grigoriev I.V."/>
            <person name="Stajich J.E."/>
            <person name="Kennedy P.G."/>
        </authorList>
    </citation>
    <scope>NUCLEOTIDE SEQUENCE</scope>
    <source>
        <strain evidence="3">FC203</strain>
    </source>
</reference>
<dbReference type="Proteomes" id="UP001195769">
    <property type="component" value="Unassembled WGS sequence"/>
</dbReference>
<evidence type="ECO:0000313" key="4">
    <source>
        <dbReference type="Proteomes" id="UP001195769"/>
    </source>
</evidence>
<dbReference type="Gene3D" id="3.40.50.300">
    <property type="entry name" value="P-loop containing nucleotide triphosphate hydrolases"/>
    <property type="match status" value="1"/>
</dbReference>
<dbReference type="PANTHER" id="PTHR10039:SF14">
    <property type="entry name" value="NACHT DOMAIN-CONTAINING PROTEIN"/>
    <property type="match status" value="1"/>
</dbReference>
<keyword evidence="1" id="KW-0677">Repeat</keyword>
<dbReference type="InterPro" id="IPR027417">
    <property type="entry name" value="P-loop_NTPase"/>
</dbReference>
<dbReference type="AlphaFoldDB" id="A0AAD4E5S1"/>
<sequence>MSQDHFSGSFEGTWEKLSQVAVKGAEYDSRERRPHPKCLQGTRVDLLNYIRRLLDDQEKSRLIWLHGTAGVGKSAVAFTVAETMRDLKVTEETHVEKRLAGTFFFSRKHTKRCTTGYFFVTLVYQLASNFASVRNDVNRTIRDNPALLDPDKSLRDQLEALFIQPLRRLQLRLRGCPPLAFVVDALDECTSETELADLILYLARALREPHLPVVHILLTSRSESHICKAFQDAEVYPLVHEIPVKTSGEGIAATISLDGADVDKDIYIFLHHSFTELQSRHPDFPQPSRDELERLASRAGRRFIVASTMMKFIDDGDSDPRDRLQVMLDLASELLPGTEVYELYDRILSTCADPKRAYQHLSIVAALADPLPISQLSKLLGPGLGRDVETALVQLRSIMDIPTDGSLPVNIYHSSVRDYVSDPSNCNLSQVHNTLSPHSILARSSFRLMMKEIPERSALLDMLSDLKKHSRTMKSQDPQRLKESLSFLVQPPEPLSVLIALLWLRGDRSPDLEFWLGTQDGRAWLQTPRGPTWLCTMGGENWLQTQEGQDWLQTQGGKDWLQIWAGKRWLWSLGGSIWLLTKGGNDWLRTRQGKASLQSQLAKEWLKTVLGTAWLESQGGKDWLKSQKRGDKVQKGDRPPHIGVDWVSYNGDSLPEIGDKVHIMGIQHIYASTRNYYRRSTLILKRNPQNDTQWTDWLKTHSGLDWLPTQEGEIWLESFDGRNWLRNQGGKDWLGTIEGNSWLGMQGGRRWLQKLNEKDWKDWLQTSGAQNWLETQDGRDWLETKRGRDWLETQSGRNWRQYWMQTLSGRGWLQTKGGRDWLQTQSGRDWLQTPDGEAWQATPAASVWVTMEEFSSTLETISEYKFIPESSSLPAFQAIQQFRTLPDVLMFPAFLALRHQDHSNSALPESHFSPDRKIIHAMNAFITFANEAQERSQSVLEALKYACQNWALHLSRAPNPLDEKISHIYKAFWNRYLHSWLEMQWCSKGLQSCLVVLSTVQTLAKPNKTLPVMVSGSEMSTEETSALASTSNM</sequence>
<proteinExistence type="predicted"/>